<keyword evidence="6" id="KW-1185">Reference proteome</keyword>
<comment type="caution">
    <text evidence="5">The sequence shown here is derived from an EMBL/GenBank/DDBJ whole genome shotgun (WGS) entry which is preliminary data.</text>
</comment>
<sequence>MMHVSVVTGARGLEAPYAVMVYIHGESYEWNSGNHYDGRVLASYGHVIFITVNYRLGLLGFLRAGSGLDYPLAGGDILEALRWIKDNIGSFGGDPRRVTLLGHDTGAALASLLLVSPQAKGLFSRMALISGCILSPWAVAQDPVGLRERVAVEVGCRVGPKEDLAKCLRSLPLSVITALRAPAPRFLTGVGPWTRIEPTSVVEQAGEPFLSTKLLLGTTTTESFLDFNNQDIQYGIEEDQRNRVLRTYVRNAYIYHLNEIFSTVRNEYTDWEKPIQHPINIRDSTLEALSDAHTVAPLLRLGYLHSRRGAPTYFYHFNYQSKESDYPQRLGSVRGEDVNYILGLPLVGGLPYFPQNYTAQDIKVAETVLILFTNFAKTGDPNEPRRPEGMGHSKEKGRHRGLMWELYEPTTQLYLSLFQQQYFDHCKLLCQPNNEFIEETCLDRLQNSPVDSLHSALSDSLLDDELPAEPATVQASSLGKLPDESKP</sequence>
<name>A0A8S9Y1K6_APOLU</name>
<dbReference type="AlphaFoldDB" id="A0A8S9Y1K6"/>
<proteinExistence type="inferred from homology"/>
<evidence type="ECO:0000256" key="1">
    <source>
        <dbReference type="ARBA" id="ARBA00005964"/>
    </source>
</evidence>
<feature type="domain" description="Carboxylesterase type B" evidence="4">
    <location>
        <begin position="16"/>
        <end position="421"/>
    </location>
</feature>
<comment type="similarity">
    <text evidence="1">Belongs to the type-B carboxylesterase/lipase family.</text>
</comment>
<evidence type="ECO:0000259" key="4">
    <source>
        <dbReference type="Pfam" id="PF00135"/>
    </source>
</evidence>
<dbReference type="Pfam" id="PF00135">
    <property type="entry name" value="COesterase"/>
    <property type="match status" value="1"/>
</dbReference>
<evidence type="ECO:0000313" key="5">
    <source>
        <dbReference type="EMBL" id="KAF6215077.1"/>
    </source>
</evidence>
<dbReference type="InterPro" id="IPR051093">
    <property type="entry name" value="Neuroligin/BSAL"/>
</dbReference>
<gene>
    <name evidence="5" type="ORF">GE061_009826</name>
</gene>
<accession>A0A8S9Y1K6</accession>
<dbReference type="Proteomes" id="UP000466442">
    <property type="component" value="Unassembled WGS sequence"/>
</dbReference>
<dbReference type="SUPFAM" id="SSF53474">
    <property type="entry name" value="alpha/beta-Hydrolases"/>
    <property type="match status" value="1"/>
</dbReference>
<protein>
    <recommendedName>
        <fullName evidence="4">Carboxylesterase type B domain-containing protein</fullName>
    </recommendedName>
</protein>
<dbReference type="Gene3D" id="3.40.50.1820">
    <property type="entry name" value="alpha/beta hydrolase"/>
    <property type="match status" value="1"/>
</dbReference>
<reference evidence="5" key="1">
    <citation type="journal article" date="2021" name="Mol. Ecol. Resour.">
        <title>Apolygus lucorum genome provides insights into omnivorousness and mesophyll feeding.</title>
        <authorList>
            <person name="Liu Y."/>
            <person name="Liu H."/>
            <person name="Wang H."/>
            <person name="Huang T."/>
            <person name="Liu B."/>
            <person name="Yang B."/>
            <person name="Yin L."/>
            <person name="Li B."/>
            <person name="Zhang Y."/>
            <person name="Zhang S."/>
            <person name="Jiang F."/>
            <person name="Zhang X."/>
            <person name="Ren Y."/>
            <person name="Wang B."/>
            <person name="Wang S."/>
            <person name="Lu Y."/>
            <person name="Wu K."/>
            <person name="Fan W."/>
            <person name="Wang G."/>
        </authorList>
    </citation>
    <scope>NUCLEOTIDE SEQUENCE</scope>
    <source>
        <strain evidence="5">12Hb</strain>
    </source>
</reference>
<dbReference type="InterPro" id="IPR029058">
    <property type="entry name" value="AB_hydrolase_fold"/>
</dbReference>
<evidence type="ECO:0000313" key="6">
    <source>
        <dbReference type="Proteomes" id="UP000466442"/>
    </source>
</evidence>
<feature type="region of interest" description="Disordered" evidence="3">
    <location>
        <begin position="464"/>
        <end position="487"/>
    </location>
</feature>
<dbReference type="PANTHER" id="PTHR43903">
    <property type="entry name" value="NEUROLIGIN"/>
    <property type="match status" value="1"/>
</dbReference>
<dbReference type="OrthoDB" id="3200163at2759"/>
<organism evidence="5 6">
    <name type="scientific">Apolygus lucorum</name>
    <name type="common">Small green plant bug</name>
    <name type="synonym">Lygocoris lucorum</name>
    <dbReference type="NCBI Taxonomy" id="248454"/>
    <lineage>
        <taxon>Eukaryota</taxon>
        <taxon>Metazoa</taxon>
        <taxon>Ecdysozoa</taxon>
        <taxon>Arthropoda</taxon>
        <taxon>Hexapoda</taxon>
        <taxon>Insecta</taxon>
        <taxon>Pterygota</taxon>
        <taxon>Neoptera</taxon>
        <taxon>Paraneoptera</taxon>
        <taxon>Hemiptera</taxon>
        <taxon>Heteroptera</taxon>
        <taxon>Panheteroptera</taxon>
        <taxon>Cimicomorpha</taxon>
        <taxon>Miridae</taxon>
        <taxon>Mirini</taxon>
        <taxon>Apolygus</taxon>
    </lineage>
</organism>
<dbReference type="InterPro" id="IPR002018">
    <property type="entry name" value="CarbesteraseB"/>
</dbReference>
<evidence type="ECO:0000256" key="2">
    <source>
        <dbReference type="ARBA" id="ARBA00023180"/>
    </source>
</evidence>
<evidence type="ECO:0000256" key="3">
    <source>
        <dbReference type="SAM" id="MobiDB-lite"/>
    </source>
</evidence>
<dbReference type="EMBL" id="WIXP02000002">
    <property type="protein sequence ID" value="KAF6215077.1"/>
    <property type="molecule type" value="Genomic_DNA"/>
</dbReference>
<keyword evidence="2" id="KW-0325">Glycoprotein</keyword>